<protein>
    <submittedName>
        <fullName evidence="9">ABC transporter permease</fullName>
    </submittedName>
</protein>
<feature type="transmembrane region" description="Helical" evidence="7">
    <location>
        <begin position="133"/>
        <end position="161"/>
    </location>
</feature>
<evidence type="ECO:0000256" key="5">
    <source>
        <dbReference type="ARBA" id="ARBA00022989"/>
    </source>
</evidence>
<dbReference type="Proteomes" id="UP001500752">
    <property type="component" value="Unassembled WGS sequence"/>
</dbReference>
<evidence type="ECO:0000256" key="2">
    <source>
        <dbReference type="ARBA" id="ARBA00022448"/>
    </source>
</evidence>
<dbReference type="CDD" id="cd06261">
    <property type="entry name" value="TM_PBP2"/>
    <property type="match status" value="1"/>
</dbReference>
<gene>
    <name evidence="9" type="ORF">GCM10023081_01070</name>
</gene>
<dbReference type="Gene3D" id="1.10.3720.10">
    <property type="entry name" value="MetI-like"/>
    <property type="match status" value="1"/>
</dbReference>
<keyword evidence="2 7" id="KW-0813">Transport</keyword>
<dbReference type="PANTHER" id="PTHR43163">
    <property type="entry name" value="DIPEPTIDE TRANSPORT SYSTEM PERMEASE PROTEIN DPPB-RELATED"/>
    <property type="match status" value="1"/>
</dbReference>
<keyword evidence="3" id="KW-1003">Cell membrane</keyword>
<feature type="domain" description="ABC transmembrane type-1" evidence="8">
    <location>
        <begin position="95"/>
        <end position="303"/>
    </location>
</feature>
<evidence type="ECO:0000256" key="1">
    <source>
        <dbReference type="ARBA" id="ARBA00004651"/>
    </source>
</evidence>
<evidence type="ECO:0000256" key="3">
    <source>
        <dbReference type="ARBA" id="ARBA00022475"/>
    </source>
</evidence>
<evidence type="ECO:0000259" key="8">
    <source>
        <dbReference type="PROSITE" id="PS50928"/>
    </source>
</evidence>
<evidence type="ECO:0000256" key="7">
    <source>
        <dbReference type="RuleBase" id="RU363032"/>
    </source>
</evidence>
<feature type="transmembrane region" description="Helical" evidence="7">
    <location>
        <begin position="280"/>
        <end position="299"/>
    </location>
</feature>
<feature type="transmembrane region" description="Helical" evidence="7">
    <location>
        <begin position="12"/>
        <end position="30"/>
    </location>
</feature>
<evidence type="ECO:0000313" key="9">
    <source>
        <dbReference type="EMBL" id="GAA3666071.1"/>
    </source>
</evidence>
<dbReference type="PANTHER" id="PTHR43163:SF6">
    <property type="entry name" value="DIPEPTIDE TRANSPORT SYSTEM PERMEASE PROTEIN DPPB-RELATED"/>
    <property type="match status" value="1"/>
</dbReference>
<keyword evidence="4 7" id="KW-0812">Transmembrane</keyword>
<feature type="transmembrane region" description="Helical" evidence="7">
    <location>
        <begin position="173"/>
        <end position="195"/>
    </location>
</feature>
<name>A0ABP7BNP8_9MICC</name>
<evidence type="ECO:0000256" key="4">
    <source>
        <dbReference type="ARBA" id="ARBA00022692"/>
    </source>
</evidence>
<dbReference type="Pfam" id="PF19300">
    <property type="entry name" value="BPD_transp_1_N"/>
    <property type="match status" value="1"/>
</dbReference>
<comment type="caution">
    <text evidence="9">The sequence shown here is derived from an EMBL/GenBank/DDBJ whole genome shotgun (WGS) entry which is preliminary data.</text>
</comment>
<dbReference type="Pfam" id="PF00528">
    <property type="entry name" value="BPD_transp_1"/>
    <property type="match status" value="1"/>
</dbReference>
<dbReference type="InterPro" id="IPR000515">
    <property type="entry name" value="MetI-like"/>
</dbReference>
<accession>A0ABP7BNP8</accession>
<dbReference type="SUPFAM" id="SSF161098">
    <property type="entry name" value="MetI-like"/>
    <property type="match status" value="1"/>
</dbReference>
<evidence type="ECO:0000256" key="6">
    <source>
        <dbReference type="ARBA" id="ARBA00023136"/>
    </source>
</evidence>
<feature type="transmembrane region" description="Helical" evidence="7">
    <location>
        <begin position="238"/>
        <end position="260"/>
    </location>
</feature>
<comment type="similarity">
    <text evidence="7">Belongs to the binding-protein-dependent transport system permease family.</text>
</comment>
<feature type="transmembrane region" description="Helical" evidence="7">
    <location>
        <begin position="101"/>
        <end position="121"/>
    </location>
</feature>
<dbReference type="InterPro" id="IPR045621">
    <property type="entry name" value="BPD_transp_1_N"/>
</dbReference>
<evidence type="ECO:0000313" key="10">
    <source>
        <dbReference type="Proteomes" id="UP001500752"/>
    </source>
</evidence>
<comment type="subcellular location">
    <subcellularLocation>
        <location evidence="1 7">Cell membrane</location>
        <topology evidence="1 7">Multi-pass membrane protein</topology>
    </subcellularLocation>
</comment>
<keyword evidence="5 7" id="KW-1133">Transmembrane helix</keyword>
<dbReference type="RefSeq" id="WP_345147668.1">
    <property type="nucleotide sequence ID" value="NZ_BAABEO010000001.1"/>
</dbReference>
<dbReference type="PROSITE" id="PS50928">
    <property type="entry name" value="ABC_TM1"/>
    <property type="match status" value="1"/>
</dbReference>
<dbReference type="InterPro" id="IPR035906">
    <property type="entry name" value="MetI-like_sf"/>
</dbReference>
<keyword evidence="6 7" id="KW-0472">Membrane</keyword>
<sequence>MTQIILRRLLSGIPLLLGVSFVTFILIGVAPGDAAMILAGAEATPAEYQALRQELGLNEPLLLQYWHWLVNAVQGDMGKSIVNGQDVVQSLNERLGVTLSIVIPSVAISAFLGVLVGCISAHRGRWLGRTVDFAAVFGSALPNFWIALIVVTLLAVTFPIFPAIGYVSPTVSLSGWATSITLPVLSMVIGGFAGIAKQTRDAMLTGLSAEYTLAHRADGVREGTIVYWHTLRNSAAPILAIIGLNFVGSLGGTVLIEKIFGLPGLGGIAVSATSQRDITTIQGVVVYFAILAVLVNLVLDLTYRRLNPKVQVK</sequence>
<dbReference type="EMBL" id="BAABEO010000001">
    <property type="protein sequence ID" value="GAA3666071.1"/>
    <property type="molecule type" value="Genomic_DNA"/>
</dbReference>
<proteinExistence type="inferred from homology"/>
<reference evidence="10" key="1">
    <citation type="journal article" date="2019" name="Int. J. Syst. Evol. Microbiol.">
        <title>The Global Catalogue of Microorganisms (GCM) 10K type strain sequencing project: providing services to taxonomists for standard genome sequencing and annotation.</title>
        <authorList>
            <consortium name="The Broad Institute Genomics Platform"/>
            <consortium name="The Broad Institute Genome Sequencing Center for Infectious Disease"/>
            <person name="Wu L."/>
            <person name="Ma J."/>
        </authorList>
    </citation>
    <scope>NUCLEOTIDE SEQUENCE [LARGE SCALE GENOMIC DNA]</scope>
    <source>
        <strain evidence="10">JCM 30742</strain>
    </source>
</reference>
<organism evidence="9 10">
    <name type="scientific">Arthrobacter ginkgonis</name>
    <dbReference type="NCBI Taxonomy" id="1630594"/>
    <lineage>
        <taxon>Bacteria</taxon>
        <taxon>Bacillati</taxon>
        <taxon>Actinomycetota</taxon>
        <taxon>Actinomycetes</taxon>
        <taxon>Micrococcales</taxon>
        <taxon>Micrococcaceae</taxon>
        <taxon>Arthrobacter</taxon>
    </lineage>
</organism>
<keyword evidence="10" id="KW-1185">Reference proteome</keyword>